<dbReference type="Proteomes" id="UP000291084">
    <property type="component" value="Chromosome 6"/>
</dbReference>
<dbReference type="PANTHER" id="PTHR33064">
    <property type="entry name" value="POL PROTEIN"/>
    <property type="match status" value="1"/>
</dbReference>
<protein>
    <recommendedName>
        <fullName evidence="3">Reverse transcriptase/retrotransposon-derived protein RNase H-like domain-containing protein</fullName>
    </recommendedName>
</protein>
<evidence type="ECO:0000313" key="1">
    <source>
        <dbReference type="EMBL" id="BAT89663.1"/>
    </source>
</evidence>
<gene>
    <name evidence="1" type="primary">Vigan.06G067700</name>
    <name evidence="1" type="ORF">VIGAN_06067700</name>
</gene>
<evidence type="ECO:0000313" key="2">
    <source>
        <dbReference type="Proteomes" id="UP000291084"/>
    </source>
</evidence>
<dbReference type="InterPro" id="IPR043128">
    <property type="entry name" value="Rev_trsase/Diguanyl_cyclase"/>
</dbReference>
<accession>A0A0S3S9W1</accession>
<sequence>MMTSLLYMNDVYNWDVTMMDPEKIKTVKEWPEPHNIKALRGFLGLSGYYRRFIKDYGKIVKPLTNLLRKG</sequence>
<name>A0A0S3S9W1_PHAAN</name>
<organism evidence="1 2">
    <name type="scientific">Vigna angularis var. angularis</name>
    <dbReference type="NCBI Taxonomy" id="157739"/>
    <lineage>
        <taxon>Eukaryota</taxon>
        <taxon>Viridiplantae</taxon>
        <taxon>Streptophyta</taxon>
        <taxon>Embryophyta</taxon>
        <taxon>Tracheophyta</taxon>
        <taxon>Spermatophyta</taxon>
        <taxon>Magnoliopsida</taxon>
        <taxon>eudicotyledons</taxon>
        <taxon>Gunneridae</taxon>
        <taxon>Pentapetalae</taxon>
        <taxon>rosids</taxon>
        <taxon>fabids</taxon>
        <taxon>Fabales</taxon>
        <taxon>Fabaceae</taxon>
        <taxon>Papilionoideae</taxon>
        <taxon>50 kb inversion clade</taxon>
        <taxon>NPAAA clade</taxon>
        <taxon>indigoferoid/millettioid clade</taxon>
        <taxon>Phaseoleae</taxon>
        <taxon>Vigna</taxon>
    </lineage>
</organism>
<feature type="non-terminal residue" evidence="1">
    <location>
        <position position="70"/>
    </location>
</feature>
<reference evidence="1 2" key="1">
    <citation type="journal article" date="2015" name="Sci. Rep.">
        <title>The power of single molecule real-time sequencing technology in the de novo assembly of a eukaryotic genome.</title>
        <authorList>
            <person name="Sakai H."/>
            <person name="Naito K."/>
            <person name="Ogiso-Tanaka E."/>
            <person name="Takahashi Y."/>
            <person name="Iseki K."/>
            <person name="Muto C."/>
            <person name="Satou K."/>
            <person name="Teruya K."/>
            <person name="Shiroma A."/>
            <person name="Shimoji M."/>
            <person name="Hirano T."/>
            <person name="Itoh T."/>
            <person name="Kaga A."/>
            <person name="Tomooka N."/>
        </authorList>
    </citation>
    <scope>NUCLEOTIDE SEQUENCE [LARGE SCALE GENOMIC DNA]</scope>
    <source>
        <strain evidence="2">cv. Shumari</strain>
    </source>
</reference>
<evidence type="ECO:0008006" key="3">
    <source>
        <dbReference type="Google" id="ProtNLM"/>
    </source>
</evidence>
<dbReference type="Gene3D" id="3.30.70.270">
    <property type="match status" value="1"/>
</dbReference>
<dbReference type="InterPro" id="IPR051320">
    <property type="entry name" value="Viral_Replic_Matur_Polypro"/>
</dbReference>
<dbReference type="PANTHER" id="PTHR33064:SF37">
    <property type="entry name" value="RIBONUCLEASE H"/>
    <property type="match status" value="1"/>
</dbReference>
<dbReference type="EMBL" id="AP015039">
    <property type="protein sequence ID" value="BAT89663.1"/>
    <property type="molecule type" value="Genomic_DNA"/>
</dbReference>
<dbReference type="OrthoDB" id="1002013at2759"/>
<proteinExistence type="predicted"/>
<dbReference type="SUPFAM" id="SSF56672">
    <property type="entry name" value="DNA/RNA polymerases"/>
    <property type="match status" value="1"/>
</dbReference>
<keyword evidence="2" id="KW-1185">Reference proteome</keyword>
<dbReference type="InterPro" id="IPR043502">
    <property type="entry name" value="DNA/RNA_pol_sf"/>
</dbReference>
<dbReference type="AlphaFoldDB" id="A0A0S3S9W1"/>